<keyword evidence="3" id="KW-0786">Thiamine pyrophosphate</keyword>
<proteinExistence type="inferred from homology"/>
<comment type="similarity">
    <text evidence="2">Belongs to the transketolase family.</text>
</comment>
<dbReference type="Proteomes" id="UP000198995">
    <property type="component" value="Unassembled WGS sequence"/>
</dbReference>
<evidence type="ECO:0000259" key="4">
    <source>
        <dbReference type="SMART" id="SM00861"/>
    </source>
</evidence>
<gene>
    <name evidence="5" type="ORF">SAMN04489866_10321</name>
</gene>
<dbReference type="Pfam" id="PF02780">
    <property type="entry name" value="Transketolase_C"/>
    <property type="match status" value="1"/>
</dbReference>
<sequence>MDKQATRDAYGQALADLGQVREDVVVLDADLSGSTKTSLFAKAFPDRFFDMGIAEQNMIGTAAGLAASGYLPFASTFAVFACGRAYDQIRNSVCYPNLPVKICASHAGLTVGEDGGSHQMIEDLALMRALPNMTVLVPADGPEAAQALVAAAEVDGPVYMRLGRPKVPVITEPGEPFIVGKAGVLREGIDVTLIACGIMVAKAMDAAERLADRGISATVLNMASIKPIDREAILHWADVTGAIVTAEEHTIFGGLGSAVAEVVVQENPVPMEMVGVNDQFGQSGKPDDLLAAYNLTSQAIADAAIRAVDRKE</sequence>
<dbReference type="SUPFAM" id="SSF52922">
    <property type="entry name" value="TK C-terminal domain-like"/>
    <property type="match status" value="1"/>
</dbReference>
<dbReference type="Gene3D" id="3.40.50.970">
    <property type="match status" value="1"/>
</dbReference>
<dbReference type="Pfam" id="PF02779">
    <property type="entry name" value="Transket_pyr"/>
    <property type="match status" value="1"/>
</dbReference>
<keyword evidence="6" id="KW-1185">Reference proteome</keyword>
<dbReference type="EMBL" id="FNAF01000003">
    <property type="protein sequence ID" value="SDD39003.1"/>
    <property type="molecule type" value="Genomic_DNA"/>
</dbReference>
<feature type="domain" description="Transketolase-like pyrimidine-binding" evidence="4">
    <location>
        <begin position="4"/>
        <end position="169"/>
    </location>
</feature>
<dbReference type="STRING" id="2741.SAMN04489866_10321"/>
<name>A0A1G6UCF5_PEPNI</name>
<accession>A0A1G6UCF5</accession>
<dbReference type="PANTHER" id="PTHR43825">
    <property type="entry name" value="PYRUVATE DEHYDROGENASE E1 COMPONENT"/>
    <property type="match status" value="1"/>
</dbReference>
<dbReference type="FunFam" id="3.40.50.970:FF:000129">
    <property type="entry name" value="Transketolase"/>
    <property type="match status" value="1"/>
</dbReference>
<dbReference type="InterPro" id="IPR009014">
    <property type="entry name" value="Transketo_C/PFOR_II"/>
</dbReference>
<dbReference type="AlphaFoldDB" id="A0A1G6UCF5"/>
<evidence type="ECO:0000256" key="1">
    <source>
        <dbReference type="ARBA" id="ARBA00001964"/>
    </source>
</evidence>
<dbReference type="Gene3D" id="3.40.50.920">
    <property type="match status" value="1"/>
</dbReference>
<dbReference type="RefSeq" id="WP_091791296.1">
    <property type="nucleotide sequence ID" value="NZ_FNAF01000003.1"/>
</dbReference>
<dbReference type="PANTHER" id="PTHR43825:SF1">
    <property type="entry name" value="TRANSKETOLASE-LIKE PYRIMIDINE-BINDING DOMAIN-CONTAINING PROTEIN"/>
    <property type="match status" value="1"/>
</dbReference>
<dbReference type="InterPro" id="IPR005475">
    <property type="entry name" value="Transketolase-like_Pyr-bd"/>
</dbReference>
<dbReference type="OrthoDB" id="9803371at2"/>
<evidence type="ECO:0000256" key="3">
    <source>
        <dbReference type="ARBA" id="ARBA00023052"/>
    </source>
</evidence>
<dbReference type="CDD" id="cd07033">
    <property type="entry name" value="TPP_PYR_DXS_TK_like"/>
    <property type="match status" value="1"/>
</dbReference>
<organism evidence="5 6">
    <name type="scientific">Peptococcus niger</name>
    <dbReference type="NCBI Taxonomy" id="2741"/>
    <lineage>
        <taxon>Bacteria</taxon>
        <taxon>Bacillati</taxon>
        <taxon>Bacillota</taxon>
        <taxon>Clostridia</taxon>
        <taxon>Eubacteriales</taxon>
        <taxon>Peptococcaceae</taxon>
        <taxon>Peptococcus</taxon>
    </lineage>
</organism>
<evidence type="ECO:0000256" key="2">
    <source>
        <dbReference type="ARBA" id="ARBA00007131"/>
    </source>
</evidence>
<comment type="cofactor">
    <cofactor evidence="1">
        <name>thiamine diphosphate</name>
        <dbReference type="ChEBI" id="CHEBI:58937"/>
    </cofactor>
</comment>
<dbReference type="InterPro" id="IPR051157">
    <property type="entry name" value="PDH/Transketolase"/>
</dbReference>
<dbReference type="InterPro" id="IPR029061">
    <property type="entry name" value="THDP-binding"/>
</dbReference>
<evidence type="ECO:0000313" key="5">
    <source>
        <dbReference type="EMBL" id="SDD39003.1"/>
    </source>
</evidence>
<dbReference type="SUPFAM" id="SSF52518">
    <property type="entry name" value="Thiamin diphosphate-binding fold (THDP-binding)"/>
    <property type="match status" value="1"/>
</dbReference>
<reference evidence="5 6" key="1">
    <citation type="submission" date="2016-10" db="EMBL/GenBank/DDBJ databases">
        <authorList>
            <person name="de Groot N.N."/>
        </authorList>
    </citation>
    <scope>NUCLEOTIDE SEQUENCE [LARGE SCALE GENOMIC DNA]</scope>
    <source>
        <strain evidence="5 6">DSM 20475</strain>
    </source>
</reference>
<dbReference type="SMART" id="SM00861">
    <property type="entry name" value="Transket_pyr"/>
    <property type="match status" value="1"/>
</dbReference>
<protein>
    <submittedName>
        <fullName evidence="5">Transketolase subunit B</fullName>
    </submittedName>
</protein>
<dbReference type="InterPro" id="IPR033248">
    <property type="entry name" value="Transketolase_C"/>
</dbReference>
<evidence type="ECO:0000313" key="6">
    <source>
        <dbReference type="Proteomes" id="UP000198995"/>
    </source>
</evidence>